<dbReference type="AlphaFoldDB" id="A0A4W3GLU3"/>
<dbReference type="Proteomes" id="UP000314986">
    <property type="component" value="Unassembled WGS sequence"/>
</dbReference>
<feature type="signal peptide" evidence="14">
    <location>
        <begin position="1"/>
        <end position="17"/>
    </location>
</feature>
<reference evidence="16" key="2">
    <citation type="journal article" date="2007" name="PLoS Biol.">
        <title>Survey sequencing and comparative analysis of the elephant shark (Callorhinchus milii) genome.</title>
        <authorList>
            <person name="Venkatesh B."/>
            <person name="Kirkness E.F."/>
            <person name="Loh Y.H."/>
            <person name="Halpern A.L."/>
            <person name="Lee A.P."/>
            <person name="Johnson J."/>
            <person name="Dandona N."/>
            <person name="Viswanathan L.D."/>
            <person name="Tay A."/>
            <person name="Venter J.C."/>
            <person name="Strausberg R.L."/>
            <person name="Brenner S."/>
        </authorList>
    </citation>
    <scope>NUCLEOTIDE SEQUENCE [LARGE SCALE GENOMIC DNA]</scope>
</reference>
<keyword evidence="7 13" id="KW-0812">Transmembrane</keyword>
<dbReference type="GO" id="GO:0016324">
    <property type="term" value="C:apical plasma membrane"/>
    <property type="evidence" value="ECO:0007669"/>
    <property type="project" value="UniProtKB-SubCell"/>
</dbReference>
<keyword evidence="10" id="KW-0325">Glycoprotein</keyword>
<feature type="transmembrane region" description="Helical" evidence="13">
    <location>
        <begin position="321"/>
        <end position="341"/>
    </location>
</feature>
<comment type="similarity">
    <text evidence="3 13">Belongs to the CTL (choline transporter-like) family.</text>
</comment>
<dbReference type="Ensembl" id="ENSCMIT00000004977.1">
    <property type="protein sequence ID" value="ENSCMIP00000004798.1"/>
    <property type="gene ID" value="ENSCMIG00000002849.1"/>
</dbReference>
<comment type="subcellular location">
    <subcellularLocation>
        <location evidence="2">Apical cell membrane</location>
    </subcellularLocation>
    <subcellularLocation>
        <location evidence="13">Cell membrane</location>
        <topology evidence="13">Multi-pass membrane protein</topology>
    </subcellularLocation>
    <subcellularLocation>
        <location evidence="1">Membrane</location>
        <topology evidence="1">Multi-pass membrane protein</topology>
    </subcellularLocation>
</comment>
<feature type="chain" id="PRO_5021423460" description="Choline transporter-like protein" evidence="14">
    <location>
        <begin position="18"/>
        <end position="414"/>
    </location>
</feature>
<evidence type="ECO:0000256" key="13">
    <source>
        <dbReference type="RuleBase" id="RU368066"/>
    </source>
</evidence>
<feature type="transmembrane region" description="Helical" evidence="13">
    <location>
        <begin position="218"/>
        <end position="242"/>
    </location>
</feature>
<evidence type="ECO:0000256" key="2">
    <source>
        <dbReference type="ARBA" id="ARBA00004221"/>
    </source>
</evidence>
<evidence type="ECO:0000256" key="9">
    <source>
        <dbReference type="ARBA" id="ARBA00023136"/>
    </source>
</evidence>
<comment type="catalytic activity">
    <reaction evidence="12">
        <text>thiamine diphosphate(out) = thiamine diphosphate(in)</text>
        <dbReference type="Rhea" id="RHEA:75471"/>
        <dbReference type="ChEBI" id="CHEBI:58937"/>
    </reaction>
</comment>
<evidence type="ECO:0000256" key="14">
    <source>
        <dbReference type="SAM" id="SignalP"/>
    </source>
</evidence>
<feature type="transmembrane region" description="Helical" evidence="13">
    <location>
        <begin position="77"/>
        <end position="102"/>
    </location>
</feature>
<reference evidence="16" key="3">
    <citation type="journal article" date="2014" name="Nature">
        <title>Elephant shark genome provides unique insights into gnathostome evolution.</title>
        <authorList>
            <consortium name="International Elephant Shark Genome Sequencing Consortium"/>
            <person name="Venkatesh B."/>
            <person name="Lee A.P."/>
            <person name="Ravi V."/>
            <person name="Maurya A.K."/>
            <person name="Lian M.M."/>
            <person name="Swann J.B."/>
            <person name="Ohta Y."/>
            <person name="Flajnik M.F."/>
            <person name="Sutoh Y."/>
            <person name="Kasahara M."/>
            <person name="Hoon S."/>
            <person name="Gangu V."/>
            <person name="Roy S.W."/>
            <person name="Irimia M."/>
            <person name="Korzh V."/>
            <person name="Kondrychyn I."/>
            <person name="Lim Z.W."/>
            <person name="Tay B.H."/>
            <person name="Tohari S."/>
            <person name="Kong K.W."/>
            <person name="Ho S."/>
            <person name="Lorente-Galdos B."/>
            <person name="Quilez J."/>
            <person name="Marques-Bonet T."/>
            <person name="Raney B.J."/>
            <person name="Ingham P.W."/>
            <person name="Tay A."/>
            <person name="Hillier L.W."/>
            <person name="Minx P."/>
            <person name="Boehm T."/>
            <person name="Wilson R.K."/>
            <person name="Brenner S."/>
            <person name="Warren W.C."/>
        </authorList>
    </citation>
    <scope>NUCLEOTIDE SEQUENCE [LARGE SCALE GENOMIC DNA]</scope>
</reference>
<dbReference type="PANTHER" id="PTHR12385:SF37">
    <property type="entry name" value="CHOLINE TRANSPORTER-LIKE PROTEIN 4"/>
    <property type="match status" value="1"/>
</dbReference>
<keyword evidence="5" id="KW-0050">Antiport</keyword>
<evidence type="ECO:0000256" key="10">
    <source>
        <dbReference type="ARBA" id="ARBA00023180"/>
    </source>
</evidence>
<dbReference type="Pfam" id="PF04515">
    <property type="entry name" value="Choline_transpo"/>
    <property type="match status" value="1"/>
</dbReference>
<comment type="catalytic activity">
    <reaction evidence="11">
        <text>choline(out) + n H(+)(in) = choline(in) + n H(+)(out)</text>
        <dbReference type="Rhea" id="RHEA:75463"/>
        <dbReference type="ChEBI" id="CHEBI:15354"/>
        <dbReference type="ChEBI" id="CHEBI:15378"/>
    </reaction>
</comment>
<evidence type="ECO:0000256" key="12">
    <source>
        <dbReference type="ARBA" id="ARBA00036880"/>
    </source>
</evidence>
<protein>
    <recommendedName>
        <fullName evidence="13">Choline transporter-like protein</fullName>
    </recommendedName>
</protein>
<keyword evidence="6" id="KW-1003">Cell membrane</keyword>
<dbReference type="InParanoid" id="A0A4W3GLU3"/>
<comment type="caution">
    <text evidence="13">Lacks conserved residue(s) required for the propagation of feature annotation.</text>
</comment>
<dbReference type="PANTHER" id="PTHR12385">
    <property type="entry name" value="CHOLINE TRANSPORTER-LIKE (SLC FAMILY 44)"/>
    <property type="match status" value="1"/>
</dbReference>
<evidence type="ECO:0000256" key="6">
    <source>
        <dbReference type="ARBA" id="ARBA00022475"/>
    </source>
</evidence>
<accession>A0A4W3GLU3</accession>
<evidence type="ECO:0000256" key="7">
    <source>
        <dbReference type="ARBA" id="ARBA00022692"/>
    </source>
</evidence>
<feature type="transmembrane region" description="Helical" evidence="13">
    <location>
        <begin position="167"/>
        <end position="198"/>
    </location>
</feature>
<evidence type="ECO:0000256" key="4">
    <source>
        <dbReference type="ARBA" id="ARBA00022448"/>
    </source>
</evidence>
<keyword evidence="9 13" id="KW-0472">Membrane</keyword>
<keyword evidence="8 13" id="KW-1133">Transmembrane helix</keyword>
<keyword evidence="14" id="KW-0732">Signal</keyword>
<sequence length="414" mass="46429">MSLLLLVSAFTVTSCPAVLTPVSGAKSDDAPLRQTRTGEIVTGSGQDGRLGTFPCVVSINLLSLSSDRAIAHIMSSLAYPLCTFVLLVICVAYWALTALYLATSGEPLYRVIALNTSAPNCDTISGNESCAPTAFNASDYDCQTTSCIFYKYNSEGLFQRNLFNLQIYNVVGFLWCMNFVIALGQCCLAGAFASYYWAFKKPQDIPYFPVTSSFFRALRYHTGSLAFGALILTIIQIIRIVLEYLDHKLKNVHNPVTKFLMCCLKCCFWCLEKFIKFLNRNAYIMIAIYGKNFCVSAKNAFKLLMRNVVRVVVLDKITDLLLFFGKLLVVGGVGVLAFFFFTGRIRIPDPNFRTPELNYYWLPILVRATLDLPLTTFLEDLERNDGSANKPYYMPKSLMKILNKKNKPNKQEAK</sequence>
<dbReference type="GeneTree" id="ENSGT00940000160576"/>
<dbReference type="GO" id="GO:0015297">
    <property type="term" value="F:antiporter activity"/>
    <property type="evidence" value="ECO:0007669"/>
    <property type="project" value="UniProtKB-KW"/>
</dbReference>
<comment type="function">
    <text evidence="13">Choline transporter.</text>
</comment>
<evidence type="ECO:0000256" key="8">
    <source>
        <dbReference type="ARBA" id="ARBA00022989"/>
    </source>
</evidence>
<evidence type="ECO:0000256" key="1">
    <source>
        <dbReference type="ARBA" id="ARBA00004141"/>
    </source>
</evidence>
<reference evidence="15" key="5">
    <citation type="submission" date="2025-09" db="UniProtKB">
        <authorList>
            <consortium name="Ensembl"/>
        </authorList>
    </citation>
    <scope>IDENTIFICATION</scope>
</reference>
<evidence type="ECO:0000256" key="11">
    <source>
        <dbReference type="ARBA" id="ARBA00035093"/>
    </source>
</evidence>
<name>A0A4W3GLU3_CALMI</name>
<dbReference type="GO" id="GO:0090422">
    <property type="term" value="F:thiamine pyrophosphate transmembrane transporter activity"/>
    <property type="evidence" value="ECO:0007669"/>
    <property type="project" value="TreeGrafter"/>
</dbReference>
<evidence type="ECO:0000256" key="5">
    <source>
        <dbReference type="ARBA" id="ARBA00022449"/>
    </source>
</evidence>
<dbReference type="InterPro" id="IPR007603">
    <property type="entry name" value="Choline_transptr-like"/>
</dbReference>
<dbReference type="OMA" id="YENTTAM"/>
<reference evidence="15" key="4">
    <citation type="submission" date="2025-08" db="UniProtKB">
        <authorList>
            <consortium name="Ensembl"/>
        </authorList>
    </citation>
    <scope>IDENTIFICATION</scope>
</reference>
<keyword evidence="16" id="KW-1185">Reference proteome</keyword>
<dbReference type="GO" id="GO:0015871">
    <property type="term" value="P:choline transport"/>
    <property type="evidence" value="ECO:0007669"/>
    <property type="project" value="TreeGrafter"/>
</dbReference>
<proteinExistence type="inferred from homology"/>
<evidence type="ECO:0000256" key="3">
    <source>
        <dbReference type="ARBA" id="ARBA00007168"/>
    </source>
</evidence>
<evidence type="ECO:0000313" key="15">
    <source>
        <dbReference type="Ensembl" id="ENSCMIP00000004798.1"/>
    </source>
</evidence>
<keyword evidence="4" id="KW-0813">Transport</keyword>
<reference evidence="16" key="1">
    <citation type="journal article" date="2006" name="Science">
        <title>Ancient noncoding elements conserved in the human genome.</title>
        <authorList>
            <person name="Venkatesh B."/>
            <person name="Kirkness E.F."/>
            <person name="Loh Y.H."/>
            <person name="Halpern A.L."/>
            <person name="Lee A.P."/>
            <person name="Johnson J."/>
            <person name="Dandona N."/>
            <person name="Viswanathan L.D."/>
            <person name="Tay A."/>
            <person name="Venter J.C."/>
            <person name="Strausberg R.L."/>
            <person name="Brenner S."/>
        </authorList>
    </citation>
    <scope>NUCLEOTIDE SEQUENCE [LARGE SCALE GENOMIC DNA]</scope>
</reference>
<organism evidence="15 16">
    <name type="scientific">Callorhinchus milii</name>
    <name type="common">Ghost shark</name>
    <dbReference type="NCBI Taxonomy" id="7868"/>
    <lineage>
        <taxon>Eukaryota</taxon>
        <taxon>Metazoa</taxon>
        <taxon>Chordata</taxon>
        <taxon>Craniata</taxon>
        <taxon>Vertebrata</taxon>
        <taxon>Chondrichthyes</taxon>
        <taxon>Holocephali</taxon>
        <taxon>Chimaeriformes</taxon>
        <taxon>Callorhinchidae</taxon>
        <taxon>Callorhinchus</taxon>
    </lineage>
</organism>
<evidence type="ECO:0000313" key="16">
    <source>
        <dbReference type="Proteomes" id="UP000314986"/>
    </source>
</evidence>